<dbReference type="PANTHER" id="PTHR31485:SF7">
    <property type="entry name" value="PEPTIDYL SERINE ALPHA-GALACTOSYLTRANSFERASE"/>
    <property type="match status" value="1"/>
</dbReference>
<dbReference type="PANTHER" id="PTHR31485">
    <property type="entry name" value="PEPTIDYL SERINE ALPHA-GALACTOSYLTRANSFERASE"/>
    <property type="match status" value="1"/>
</dbReference>
<reference evidence="1 2" key="1">
    <citation type="journal article" date="2014" name="Genome Biol. Evol.">
        <title>The secreted proteins of Achlya hypogyna and Thraustotheca clavata identify the ancestral oomycete secretome and reveal gene acquisitions by horizontal gene transfer.</title>
        <authorList>
            <person name="Misner I."/>
            <person name="Blouin N."/>
            <person name="Leonard G."/>
            <person name="Richards T.A."/>
            <person name="Lane C.E."/>
        </authorList>
    </citation>
    <scope>NUCLEOTIDE SEQUENCE [LARGE SCALE GENOMIC DNA]</scope>
    <source>
        <strain evidence="1 2">ATCC 48635</strain>
    </source>
</reference>
<evidence type="ECO:0000313" key="2">
    <source>
        <dbReference type="Proteomes" id="UP000243579"/>
    </source>
</evidence>
<organism evidence="1 2">
    <name type="scientific">Achlya hypogyna</name>
    <name type="common">Oomycete</name>
    <name type="synonym">Protoachlya hypogyna</name>
    <dbReference type="NCBI Taxonomy" id="1202772"/>
    <lineage>
        <taxon>Eukaryota</taxon>
        <taxon>Sar</taxon>
        <taxon>Stramenopiles</taxon>
        <taxon>Oomycota</taxon>
        <taxon>Saprolegniomycetes</taxon>
        <taxon>Saprolegniales</taxon>
        <taxon>Achlyaceae</taxon>
        <taxon>Achlya</taxon>
    </lineage>
</organism>
<evidence type="ECO:0000313" key="1">
    <source>
        <dbReference type="EMBL" id="OQR85341.1"/>
    </source>
</evidence>
<comment type="caution">
    <text evidence="1">The sequence shown here is derived from an EMBL/GenBank/DDBJ whole genome shotgun (WGS) entry which is preliminary data.</text>
</comment>
<dbReference type="EMBL" id="JNBR01001706">
    <property type="protein sequence ID" value="OQR85341.1"/>
    <property type="molecule type" value="Genomic_DNA"/>
</dbReference>
<dbReference type="AlphaFoldDB" id="A0A1V9YI00"/>
<dbReference type="Proteomes" id="UP000243579">
    <property type="component" value="Unassembled WGS sequence"/>
</dbReference>
<dbReference type="GO" id="GO:0016757">
    <property type="term" value="F:glycosyltransferase activity"/>
    <property type="evidence" value="ECO:0007669"/>
    <property type="project" value="InterPro"/>
</dbReference>
<accession>A0A1V9YI00</accession>
<dbReference type="InterPro" id="IPR044845">
    <property type="entry name" value="HPAT/SRGT1-like"/>
</dbReference>
<gene>
    <name evidence="1" type="ORF">ACHHYP_11925</name>
</gene>
<sequence length="848" mass="92548">MGRPKGAPVWGKQYLILGAIGLLALCGYLNATFYIQNQAGPAQQLRHHGASHARAPDLAHLVFTSTCSKRDLLRAKVFAFTIREKEYLGPVTHVLHNCDASAFRAFAASSNPHNTTRFHAAAVKGSEAKELNGAALLAWHNTMTFAPTEFIAIFEVDSILTRTLDMATLFAGANTIENPTAVAQDAAWYDSDEPSKIMPVEMLEAAVGRSSKALQVEDWRDFAVHAPIVLHAQHISPVYTRVVELEPKLDDKHKHFAYALASAEAGLHHGITGSLRLSRYNSFAENWNFVDVTRYNPANGTITPDAPEYPIYPFSLRTASLSLPLWADGKPYNMIDTLVPLDFFDCNAWLLEPLPTWLWHYAQNTFGWEGLSTILRTRHTVAIALAYTAYNRAALDHKQRACPKGFNTNARLTLTPDNALSSAVSKAAHLTGDEPTPASHHDKLHFVFASGCSATDQVASDLLMASFAKVQQPGQLTRLVTGCTTQEQVAQVRTRTQAWMAVHYIPSVMTPVFAVQDWLSKSNVLLATDATVVLLASDFIFLRAFRPDGDIPFVSTLAMDPEEQDNTLFEVVNGLKQPKPVFLNSAAGSSAVTKQLGGFTVKDNLVLAQNWTAHYTLSAADATSLCPECKVTDAAGQLHVGFPFVVTHKTLSAVIGDACAMATAHGKLRPAAAAVSDAAGFGLALRKHGIDVLRLDNLALSAASDGPEWLFATARVKVNSFTTKHKLENPCADKLVVPGPAPWFLRAQGFVHTPWRFEEPLLPDNVLACDMWLLDEPGAELWAQALASKDESVMRHTYGVCTGIKTVNALLEATRMTACPAGFNRNKQLQLVAPRAEDIVRIGHQKQP</sequence>
<name>A0A1V9YI00_ACHHY</name>
<protein>
    <submittedName>
        <fullName evidence="1">Uncharacterized protein</fullName>
    </submittedName>
</protein>
<dbReference type="OrthoDB" id="2015991at2759"/>
<proteinExistence type="predicted"/>
<keyword evidence="2" id="KW-1185">Reference proteome</keyword>